<protein>
    <submittedName>
        <fullName evidence="1">Uncharacterized protein</fullName>
    </submittedName>
</protein>
<dbReference type="AlphaFoldDB" id="A0A975MQB2"/>
<evidence type="ECO:0000313" key="2">
    <source>
        <dbReference type="Proteomes" id="UP000676649"/>
    </source>
</evidence>
<organism evidence="1 2">
    <name type="scientific">Methylomonas paludis</name>
    <dbReference type="NCBI Taxonomy" id="1173101"/>
    <lineage>
        <taxon>Bacteria</taxon>
        <taxon>Pseudomonadati</taxon>
        <taxon>Pseudomonadota</taxon>
        <taxon>Gammaproteobacteria</taxon>
        <taxon>Methylococcales</taxon>
        <taxon>Methylococcaceae</taxon>
        <taxon>Methylomonas</taxon>
    </lineage>
</organism>
<dbReference type="Proteomes" id="UP000676649">
    <property type="component" value="Chromosome"/>
</dbReference>
<dbReference type="KEGG" id="mpad:KEF85_06210"/>
<dbReference type="RefSeq" id="WP_215584098.1">
    <property type="nucleotide sequence ID" value="NZ_CP073754.1"/>
</dbReference>
<evidence type="ECO:0000313" key="1">
    <source>
        <dbReference type="EMBL" id="QWF72046.1"/>
    </source>
</evidence>
<accession>A0A975MQB2</accession>
<dbReference type="EMBL" id="CP073754">
    <property type="protein sequence ID" value="QWF72046.1"/>
    <property type="molecule type" value="Genomic_DNA"/>
</dbReference>
<reference evidence="1" key="1">
    <citation type="submission" date="2021-04" db="EMBL/GenBank/DDBJ databases">
        <title>Draft genome sequence data of methanotrophic Methylovulum sp. strain S1L and Methylomonas sp. strain S2AM isolated from boreal lake water columns.</title>
        <authorList>
            <person name="Rissanen A.J."/>
            <person name="Mangayil R."/>
            <person name="Svenning M.M."/>
            <person name="Khanongnuch R."/>
        </authorList>
    </citation>
    <scope>NUCLEOTIDE SEQUENCE</scope>
    <source>
        <strain evidence="1">S2AM</strain>
    </source>
</reference>
<name>A0A975MQB2_9GAMM</name>
<keyword evidence="2" id="KW-1185">Reference proteome</keyword>
<proteinExistence type="predicted"/>
<sequence length="219" mass="21779">MCDGFSEAFMAAAAGASEGVGAMAGGYSALAGIGESLGSAAAFAGTHSGALAAIGSAGMSAYSGYSQANASQAAANYQAQIQQNNAVLAGYQRSAALQQGQSQAEAAMLQQSQILGEQRATLTSNGIKLDSGSAVDQLATTRFLAGQDLNTLQANAARAAWGYSAEAGNNQAQGQLLRWQAANNNPAAIAGINAGASLLSSASLYALGSKTNLFNSLLS</sequence>
<gene>
    <name evidence="1" type="ORF">KEF85_06210</name>
</gene>